<dbReference type="InterPro" id="IPR028098">
    <property type="entry name" value="Glyco_trans_4-like_N"/>
</dbReference>
<dbReference type="GO" id="GO:0016757">
    <property type="term" value="F:glycosyltransferase activity"/>
    <property type="evidence" value="ECO:0007669"/>
    <property type="project" value="UniProtKB-KW"/>
</dbReference>
<dbReference type="Proteomes" id="UP000245168">
    <property type="component" value="Unassembled WGS sequence"/>
</dbReference>
<dbReference type="AlphaFoldDB" id="A0A2U2BR14"/>
<evidence type="ECO:0000313" key="2">
    <source>
        <dbReference type="EMBL" id="PWE16457.1"/>
    </source>
</evidence>
<dbReference type="CDD" id="cd03814">
    <property type="entry name" value="GT4-like"/>
    <property type="match status" value="1"/>
</dbReference>
<keyword evidence="2" id="KW-0808">Transferase</keyword>
<dbReference type="Pfam" id="PF13692">
    <property type="entry name" value="Glyco_trans_1_4"/>
    <property type="match status" value="1"/>
</dbReference>
<evidence type="ECO:0000313" key="3">
    <source>
        <dbReference type="Proteomes" id="UP000245168"/>
    </source>
</evidence>
<keyword evidence="3" id="KW-1185">Reference proteome</keyword>
<name>A0A2U2BR14_9PROT</name>
<comment type="caution">
    <text evidence="2">The sequence shown here is derived from an EMBL/GenBank/DDBJ whole genome shotgun (WGS) entry which is preliminary data.</text>
</comment>
<dbReference type="RefSeq" id="WP_109253959.1">
    <property type="nucleotide sequence ID" value="NZ_QEXV01000007.1"/>
</dbReference>
<evidence type="ECO:0000259" key="1">
    <source>
        <dbReference type="Pfam" id="PF13439"/>
    </source>
</evidence>
<dbReference type="InterPro" id="IPR050194">
    <property type="entry name" value="Glycosyltransferase_grp1"/>
</dbReference>
<dbReference type="Pfam" id="PF13439">
    <property type="entry name" value="Glyco_transf_4"/>
    <property type="match status" value="1"/>
</dbReference>
<proteinExistence type="predicted"/>
<dbReference type="PANTHER" id="PTHR45947:SF3">
    <property type="entry name" value="SULFOQUINOVOSYL TRANSFERASE SQD2"/>
    <property type="match status" value="1"/>
</dbReference>
<feature type="domain" description="Glycosyltransferase subfamily 4-like N-terminal" evidence="1">
    <location>
        <begin position="14"/>
        <end position="167"/>
    </location>
</feature>
<dbReference type="EMBL" id="QEXV01000007">
    <property type="protein sequence ID" value="PWE16457.1"/>
    <property type="molecule type" value="Genomic_DNA"/>
</dbReference>
<dbReference type="PANTHER" id="PTHR45947">
    <property type="entry name" value="SULFOQUINOVOSYL TRANSFERASE SQD2"/>
    <property type="match status" value="1"/>
</dbReference>
<dbReference type="Gene3D" id="3.40.50.2000">
    <property type="entry name" value="Glycogen Phosphorylase B"/>
    <property type="match status" value="2"/>
</dbReference>
<dbReference type="OrthoDB" id="9790710at2"/>
<dbReference type="SUPFAM" id="SSF53756">
    <property type="entry name" value="UDP-Glycosyltransferase/glycogen phosphorylase"/>
    <property type="match status" value="1"/>
</dbReference>
<sequence>MRIMLVTDAWEPQVNGVVRTLSRTVEECRAMGHEVEVIHPGLGFRTFPMPTYPEIKMAIGAKKEIEARFKAFEPEAIHIATEGTLGDAARKICLNWKLPFTTSYHTKFPEYVNARFPFIPIRAGYWFMRRFHNSGNRLMVATQSMRDELTKRGFNNITPWARGVDTELFHPSKRSEDGGVYKDLERPVIAYVGRVAVEKNIEAFLKTDLPGTKVVVGPGPQLEELKAKYPDAVFTGSKSGDELAQHFADADLTVFPSFTDTFGLVILESMAAGTPVAAYPAPGPKDIIPGSGAGAVDPDLAVACREALNCDREQCRRYAEGYSWRACAEEFVRNLKPQPRPERRRFWRRIRRLGRPG</sequence>
<keyword evidence="2" id="KW-0328">Glycosyltransferase</keyword>
<protein>
    <submittedName>
        <fullName evidence="2">Alpha-mannosyltransferase</fullName>
    </submittedName>
</protein>
<gene>
    <name evidence="2" type="ORF">DDZ18_13395</name>
</gene>
<organism evidence="2 3">
    <name type="scientific">Marinicauda salina</name>
    <dbReference type="NCBI Taxonomy" id="2135793"/>
    <lineage>
        <taxon>Bacteria</taxon>
        <taxon>Pseudomonadati</taxon>
        <taxon>Pseudomonadota</taxon>
        <taxon>Alphaproteobacteria</taxon>
        <taxon>Maricaulales</taxon>
        <taxon>Maricaulaceae</taxon>
        <taxon>Marinicauda</taxon>
    </lineage>
</organism>
<accession>A0A2U2BR14</accession>
<reference evidence="3" key="1">
    <citation type="submission" date="2018-05" db="EMBL/GenBank/DDBJ databases">
        <authorList>
            <person name="Liu B.-T."/>
        </authorList>
    </citation>
    <scope>NUCLEOTIDE SEQUENCE [LARGE SCALE GENOMIC DNA]</scope>
    <source>
        <strain evidence="3">WD6-1</strain>
    </source>
</reference>